<reference evidence="1" key="2">
    <citation type="journal article" date="2015" name="Data Brief">
        <title>Shoot transcriptome of the giant reed, Arundo donax.</title>
        <authorList>
            <person name="Barrero R.A."/>
            <person name="Guerrero F.D."/>
            <person name="Moolhuijzen P."/>
            <person name="Goolsby J.A."/>
            <person name="Tidwell J."/>
            <person name="Bellgard S.E."/>
            <person name="Bellgard M.I."/>
        </authorList>
    </citation>
    <scope>NUCLEOTIDE SEQUENCE</scope>
    <source>
        <tissue evidence="1">Shoot tissue taken approximately 20 cm above the soil surface</tissue>
    </source>
</reference>
<name>A0A0A8YMF2_ARUDO</name>
<dbReference type="EMBL" id="GBRH01274158">
    <property type="protein sequence ID" value="JAD23737.1"/>
    <property type="molecule type" value="Transcribed_RNA"/>
</dbReference>
<proteinExistence type="predicted"/>
<reference evidence="1" key="1">
    <citation type="submission" date="2014-09" db="EMBL/GenBank/DDBJ databases">
        <authorList>
            <person name="Magalhaes I.L.F."/>
            <person name="Oliveira U."/>
            <person name="Santos F.R."/>
            <person name="Vidigal T.H.D.A."/>
            <person name="Brescovit A.D."/>
            <person name="Santos A.J."/>
        </authorList>
    </citation>
    <scope>NUCLEOTIDE SEQUENCE</scope>
    <source>
        <tissue evidence="1">Shoot tissue taken approximately 20 cm above the soil surface</tissue>
    </source>
</reference>
<dbReference type="AlphaFoldDB" id="A0A0A8YMF2"/>
<protein>
    <submittedName>
        <fullName evidence="1">Uncharacterized protein</fullName>
    </submittedName>
</protein>
<sequence length="26" mass="2857">MHLHLEDILGCGPHTRELKGCSIGHC</sequence>
<organism evidence="1">
    <name type="scientific">Arundo donax</name>
    <name type="common">Giant reed</name>
    <name type="synonym">Donax arundinaceus</name>
    <dbReference type="NCBI Taxonomy" id="35708"/>
    <lineage>
        <taxon>Eukaryota</taxon>
        <taxon>Viridiplantae</taxon>
        <taxon>Streptophyta</taxon>
        <taxon>Embryophyta</taxon>
        <taxon>Tracheophyta</taxon>
        <taxon>Spermatophyta</taxon>
        <taxon>Magnoliopsida</taxon>
        <taxon>Liliopsida</taxon>
        <taxon>Poales</taxon>
        <taxon>Poaceae</taxon>
        <taxon>PACMAD clade</taxon>
        <taxon>Arundinoideae</taxon>
        <taxon>Arundineae</taxon>
        <taxon>Arundo</taxon>
    </lineage>
</organism>
<evidence type="ECO:0000313" key="1">
    <source>
        <dbReference type="EMBL" id="JAD23737.1"/>
    </source>
</evidence>
<accession>A0A0A8YMF2</accession>